<dbReference type="PANTHER" id="PTHR42871:SF1">
    <property type="entry name" value="CITRATE SYNTHASE"/>
    <property type="match status" value="1"/>
</dbReference>
<dbReference type="GO" id="GO:0006099">
    <property type="term" value="P:tricarboxylic acid cycle"/>
    <property type="evidence" value="ECO:0007669"/>
    <property type="project" value="UniProtKB-UniPathway"/>
</dbReference>
<dbReference type="FunCoup" id="A0A151Z4K3">
    <property type="interactions" value="141"/>
</dbReference>
<proteinExistence type="inferred from homology"/>
<dbReference type="NCBIfam" id="NF004126">
    <property type="entry name" value="PRK05614.1"/>
    <property type="match status" value="1"/>
</dbReference>
<dbReference type="InterPro" id="IPR016143">
    <property type="entry name" value="Citrate_synth-like_sm_a-sub"/>
</dbReference>
<dbReference type="InterPro" id="IPR016142">
    <property type="entry name" value="Citrate_synth-like_lrg_a-sub"/>
</dbReference>
<dbReference type="PRINTS" id="PR00143">
    <property type="entry name" value="CITRTSNTHASE"/>
</dbReference>
<dbReference type="UniPathway" id="UPA00223">
    <property type="reaction ID" value="UER00717"/>
</dbReference>
<evidence type="ECO:0000256" key="2">
    <source>
        <dbReference type="ARBA" id="ARBA00010566"/>
    </source>
</evidence>
<evidence type="ECO:0000256" key="1">
    <source>
        <dbReference type="ARBA" id="ARBA00004751"/>
    </source>
</evidence>
<dbReference type="PROSITE" id="PS00480">
    <property type="entry name" value="CITRATE_SYNTHASE"/>
    <property type="match status" value="1"/>
</dbReference>
<evidence type="ECO:0000256" key="3">
    <source>
        <dbReference type="ARBA" id="ARBA00022532"/>
    </source>
</evidence>
<name>A0A151Z4K3_TIELA</name>
<evidence type="ECO:0000313" key="8">
    <source>
        <dbReference type="Proteomes" id="UP000076078"/>
    </source>
</evidence>
<dbReference type="SUPFAM" id="SSF48256">
    <property type="entry name" value="Citrate synthase"/>
    <property type="match status" value="1"/>
</dbReference>
<reference evidence="7 8" key="1">
    <citation type="submission" date="2015-12" db="EMBL/GenBank/DDBJ databases">
        <title>Dictyostelia acquired genes for synthesis and detection of signals that induce cell-type specialization by lateral gene transfer from prokaryotes.</title>
        <authorList>
            <person name="Gloeckner G."/>
            <person name="Schaap P."/>
        </authorList>
    </citation>
    <scope>NUCLEOTIDE SEQUENCE [LARGE SCALE GENOMIC DNA]</scope>
    <source>
        <strain evidence="7 8">TK</strain>
    </source>
</reference>
<gene>
    <name evidence="7" type="ORF">DLAC_10700</name>
</gene>
<protein>
    <recommendedName>
        <fullName evidence="5">Citrate synthase</fullName>
    </recommendedName>
</protein>
<dbReference type="EMBL" id="LODT01000047">
    <property type="protein sequence ID" value="KYQ88890.1"/>
    <property type="molecule type" value="Genomic_DNA"/>
</dbReference>
<dbReference type="PANTHER" id="PTHR42871">
    <property type="entry name" value="CITRATE SYNTHASE"/>
    <property type="match status" value="1"/>
</dbReference>
<comment type="similarity">
    <text evidence="2 5">Belongs to the citrate synthase family.</text>
</comment>
<sequence length="532" mass="60005">MSTNTTTTSNTGDNKVKKNTFTVIDNRTGKSYEIPINNETLKAIDFRAIKESPEDFGTMLYDPGYYNTAVCKSEITYIDGDRGILEYRGYPIEELAEKSSFLEVAYLLIYGDLPNINQLNLWTTKIMNHTFIHENLIQLMKSFRYDAHPMGMLISSMSAMSTFYPEANPALAGVDIYKNKLLMNKQIFRILGKLPTIAACAYRHRIGRPYNNPTDTLSYTENFLYMLDRLSETSYKPHPTLTRALDKLFIIHADHELNCSTATMRQISSTLVDPYTAVAGSAGALYGPLHGGANEAVLRMLESIGTKDNIPNFLQLVKQKKQRLMGFGHRVYKSYDPRAKILKKVTEEVFELLGKNPLMEIATELERIALSDSYFIDRQLYPNVDFYSGIIYKSMGFPTDMFPVLFSIPRAAGWLAHWVEELQDPDLRIFRPRQIYLGKRGCKYVPLSGRPMPQDTNAVLSSYVSGFDKRRDVSEIDGVNSPVNTQQNLSASVGSPKLTDETKAIPKTASGSKSAINQSIEQSFGEKFSLNN</sequence>
<dbReference type="OMA" id="WVAHWNE"/>
<organism evidence="7 8">
    <name type="scientific">Tieghemostelium lacteum</name>
    <name type="common">Slime mold</name>
    <name type="synonym">Dictyostelium lacteum</name>
    <dbReference type="NCBI Taxonomy" id="361077"/>
    <lineage>
        <taxon>Eukaryota</taxon>
        <taxon>Amoebozoa</taxon>
        <taxon>Evosea</taxon>
        <taxon>Eumycetozoa</taxon>
        <taxon>Dictyostelia</taxon>
        <taxon>Dictyosteliales</taxon>
        <taxon>Raperosteliaceae</taxon>
        <taxon>Tieghemostelium</taxon>
    </lineage>
</organism>
<dbReference type="Proteomes" id="UP000076078">
    <property type="component" value="Unassembled WGS sequence"/>
</dbReference>
<comment type="pathway">
    <text evidence="1">Carbohydrate metabolism; tricarboxylic acid cycle; isocitrate from oxaloacetate: step 1/2.</text>
</comment>
<dbReference type="FunFam" id="1.10.230.10:FF:000002">
    <property type="entry name" value="Citrate synthase"/>
    <property type="match status" value="1"/>
</dbReference>
<dbReference type="GO" id="GO:0005737">
    <property type="term" value="C:cytoplasm"/>
    <property type="evidence" value="ECO:0007669"/>
    <property type="project" value="InterPro"/>
</dbReference>
<keyword evidence="3" id="KW-0816">Tricarboxylic acid cycle</keyword>
<dbReference type="InterPro" id="IPR002020">
    <property type="entry name" value="Citrate_synthase"/>
</dbReference>
<accession>A0A151Z4K3</accession>
<dbReference type="NCBIfam" id="TIGR01798">
    <property type="entry name" value="cit_synth_I"/>
    <property type="match status" value="1"/>
</dbReference>
<evidence type="ECO:0000256" key="4">
    <source>
        <dbReference type="ARBA" id="ARBA00022679"/>
    </source>
</evidence>
<evidence type="ECO:0000256" key="6">
    <source>
        <dbReference type="SAM" id="MobiDB-lite"/>
    </source>
</evidence>
<dbReference type="FunFam" id="1.10.580.10:FF:000005">
    <property type="entry name" value="Citrate synthase"/>
    <property type="match status" value="1"/>
</dbReference>
<evidence type="ECO:0000313" key="7">
    <source>
        <dbReference type="EMBL" id="KYQ88890.1"/>
    </source>
</evidence>
<dbReference type="Pfam" id="PF00285">
    <property type="entry name" value="Citrate_synt"/>
    <property type="match status" value="1"/>
</dbReference>
<dbReference type="CDD" id="cd06115">
    <property type="entry name" value="AthCS_per_like"/>
    <property type="match status" value="1"/>
</dbReference>
<keyword evidence="8" id="KW-1185">Reference proteome</keyword>
<feature type="compositionally biased region" description="Polar residues" evidence="6">
    <location>
        <begin position="481"/>
        <end position="493"/>
    </location>
</feature>
<dbReference type="GO" id="GO:0006097">
    <property type="term" value="P:glyoxylate cycle"/>
    <property type="evidence" value="ECO:0007669"/>
    <property type="project" value="UniProtKB-ARBA"/>
</dbReference>
<dbReference type="Gene3D" id="1.10.230.10">
    <property type="entry name" value="Cytochrome P450-Terp, domain 2"/>
    <property type="match status" value="1"/>
</dbReference>
<dbReference type="AlphaFoldDB" id="A0A151Z4K3"/>
<dbReference type="InterPro" id="IPR010953">
    <property type="entry name" value="Citrate_synthase_typ-I"/>
</dbReference>
<dbReference type="GO" id="GO:0046912">
    <property type="term" value="F:acyltransferase activity, acyl groups converted into alkyl on transfer"/>
    <property type="evidence" value="ECO:0007669"/>
    <property type="project" value="InterPro"/>
</dbReference>
<dbReference type="Gene3D" id="1.10.580.10">
    <property type="entry name" value="Citrate Synthase, domain 1"/>
    <property type="match status" value="1"/>
</dbReference>
<comment type="caution">
    <text evidence="7">The sequence shown here is derived from an EMBL/GenBank/DDBJ whole genome shotgun (WGS) entry which is preliminary data.</text>
</comment>
<dbReference type="OrthoDB" id="435022at2759"/>
<feature type="region of interest" description="Disordered" evidence="6">
    <location>
        <begin position="477"/>
        <end position="501"/>
    </location>
</feature>
<evidence type="ECO:0000256" key="5">
    <source>
        <dbReference type="RuleBase" id="RU000441"/>
    </source>
</evidence>
<keyword evidence="4 5" id="KW-0808">Transferase</keyword>
<dbReference type="STRING" id="361077.A0A151Z4K3"/>
<dbReference type="InterPro" id="IPR036969">
    <property type="entry name" value="Citrate_synthase_sf"/>
</dbReference>
<dbReference type="InParanoid" id="A0A151Z4K3"/>
<dbReference type="InterPro" id="IPR019810">
    <property type="entry name" value="Citrate_synthase_AS"/>
</dbReference>